<gene>
    <name evidence="2" type="primary">ga18222</name>
    <name evidence="2" type="ORF">PR202_ga18222</name>
</gene>
<organism evidence="2 3">
    <name type="scientific">Eleusine coracana subsp. coracana</name>
    <dbReference type="NCBI Taxonomy" id="191504"/>
    <lineage>
        <taxon>Eukaryota</taxon>
        <taxon>Viridiplantae</taxon>
        <taxon>Streptophyta</taxon>
        <taxon>Embryophyta</taxon>
        <taxon>Tracheophyta</taxon>
        <taxon>Spermatophyta</taxon>
        <taxon>Magnoliopsida</taxon>
        <taxon>Liliopsida</taxon>
        <taxon>Poales</taxon>
        <taxon>Poaceae</taxon>
        <taxon>PACMAD clade</taxon>
        <taxon>Chloridoideae</taxon>
        <taxon>Cynodonteae</taxon>
        <taxon>Eleusininae</taxon>
        <taxon>Eleusine</taxon>
    </lineage>
</organism>
<reference evidence="2" key="2">
    <citation type="submission" date="2021-12" db="EMBL/GenBank/DDBJ databases">
        <title>Resequencing data analysis of finger millet.</title>
        <authorList>
            <person name="Hatakeyama M."/>
            <person name="Aluri S."/>
            <person name="Balachadran M.T."/>
            <person name="Sivarajan S.R."/>
            <person name="Poveda L."/>
            <person name="Shimizu-Inatsugi R."/>
            <person name="Schlapbach R."/>
            <person name="Sreeman S.M."/>
            <person name="Shimizu K.K."/>
        </authorList>
    </citation>
    <scope>NUCLEOTIDE SEQUENCE</scope>
</reference>
<dbReference type="EMBL" id="BQKI01000008">
    <property type="protein sequence ID" value="GJN00992.1"/>
    <property type="molecule type" value="Genomic_DNA"/>
</dbReference>
<feature type="compositionally biased region" description="Pro residues" evidence="1">
    <location>
        <begin position="17"/>
        <end position="30"/>
    </location>
</feature>
<reference evidence="2" key="1">
    <citation type="journal article" date="2018" name="DNA Res.">
        <title>Multiple hybrid de novo genome assembly of finger millet, an orphan allotetraploid crop.</title>
        <authorList>
            <person name="Hatakeyama M."/>
            <person name="Aluri S."/>
            <person name="Balachadran M.T."/>
            <person name="Sivarajan S.R."/>
            <person name="Patrignani A."/>
            <person name="Gruter S."/>
            <person name="Poveda L."/>
            <person name="Shimizu-Inatsugi R."/>
            <person name="Baeten J."/>
            <person name="Francoijs K.J."/>
            <person name="Nataraja K.N."/>
            <person name="Reddy Y.A.N."/>
            <person name="Phadnis S."/>
            <person name="Ravikumar R.L."/>
            <person name="Schlapbach R."/>
            <person name="Sreeman S.M."/>
            <person name="Shimizu K.K."/>
        </authorList>
    </citation>
    <scope>NUCLEOTIDE SEQUENCE</scope>
</reference>
<feature type="region of interest" description="Disordered" evidence="1">
    <location>
        <begin position="1"/>
        <end position="73"/>
    </location>
</feature>
<dbReference type="Proteomes" id="UP001054889">
    <property type="component" value="Unassembled WGS sequence"/>
</dbReference>
<protein>
    <submittedName>
        <fullName evidence="2">Uncharacterized protein</fullName>
    </submittedName>
</protein>
<accession>A0AAV5CRA6</accession>
<proteinExistence type="predicted"/>
<evidence type="ECO:0000313" key="3">
    <source>
        <dbReference type="Proteomes" id="UP001054889"/>
    </source>
</evidence>
<sequence length="127" mass="13473">MMPVPLLLLREQCSRPPASPSFPNPKPTHPPSSRLPHQSDGSPLRIDAAAKPPSHRACSTTPSPKVPPLSPLPSVGALRLALIRPSTCPDQIRPIQSNPSMAATCEEEHTELELQASFSGTSRGSCA</sequence>
<evidence type="ECO:0000256" key="1">
    <source>
        <dbReference type="SAM" id="MobiDB-lite"/>
    </source>
</evidence>
<evidence type="ECO:0000313" key="2">
    <source>
        <dbReference type="EMBL" id="GJN00992.1"/>
    </source>
</evidence>
<name>A0AAV5CRA6_ELECO</name>
<comment type="caution">
    <text evidence="2">The sequence shown here is derived from an EMBL/GenBank/DDBJ whole genome shotgun (WGS) entry which is preliminary data.</text>
</comment>
<keyword evidence="3" id="KW-1185">Reference proteome</keyword>
<dbReference type="AlphaFoldDB" id="A0AAV5CRA6"/>